<dbReference type="InterPro" id="IPR001447">
    <property type="entry name" value="Arylamine_N-AcTrfase"/>
</dbReference>
<name>A0AAQ1GLK0_9BURK</name>
<dbReference type="SUPFAM" id="SSF54001">
    <property type="entry name" value="Cysteine proteinases"/>
    <property type="match status" value="1"/>
</dbReference>
<dbReference type="AlphaFoldDB" id="A0AAQ1GLK0"/>
<gene>
    <name evidence="3" type="ORF">SAMN05216550_119124</name>
</gene>
<dbReference type="Pfam" id="PF00797">
    <property type="entry name" value="Acetyltransf_2"/>
    <property type="match status" value="1"/>
</dbReference>
<dbReference type="PANTHER" id="PTHR11786">
    <property type="entry name" value="N-HYDROXYARYLAMINE O-ACETYLTRANSFERASE"/>
    <property type="match status" value="1"/>
</dbReference>
<dbReference type="GO" id="GO:0016407">
    <property type="term" value="F:acetyltransferase activity"/>
    <property type="evidence" value="ECO:0007669"/>
    <property type="project" value="InterPro"/>
</dbReference>
<accession>A0AAQ1GLK0</accession>
<dbReference type="Proteomes" id="UP000183529">
    <property type="component" value="Unassembled WGS sequence"/>
</dbReference>
<organism evidence="3 4">
    <name type="scientific">Paraburkholderia tropica</name>
    <dbReference type="NCBI Taxonomy" id="92647"/>
    <lineage>
        <taxon>Bacteria</taxon>
        <taxon>Pseudomonadati</taxon>
        <taxon>Pseudomonadota</taxon>
        <taxon>Betaproteobacteria</taxon>
        <taxon>Burkholderiales</taxon>
        <taxon>Burkholderiaceae</taxon>
        <taxon>Paraburkholderia</taxon>
    </lineage>
</organism>
<dbReference type="InterPro" id="IPR038765">
    <property type="entry name" value="Papain-like_cys_pep_sf"/>
</dbReference>
<comment type="caution">
    <text evidence="3">The sequence shown here is derived from an EMBL/GenBank/DDBJ whole genome shotgun (WGS) entry which is preliminary data.</text>
</comment>
<dbReference type="Gene3D" id="3.30.2140.10">
    <property type="entry name" value="Arylamine N-acetyltransferase"/>
    <property type="match status" value="1"/>
</dbReference>
<comment type="similarity">
    <text evidence="1 2">Belongs to the arylamine N-acetyltransferase family.</text>
</comment>
<evidence type="ECO:0000256" key="2">
    <source>
        <dbReference type="RuleBase" id="RU003452"/>
    </source>
</evidence>
<dbReference type="EMBL" id="FNZM01000019">
    <property type="protein sequence ID" value="SEK10897.1"/>
    <property type="molecule type" value="Genomic_DNA"/>
</dbReference>
<evidence type="ECO:0000313" key="3">
    <source>
        <dbReference type="EMBL" id="SEK10897.1"/>
    </source>
</evidence>
<protein>
    <submittedName>
        <fullName evidence="3">N-hydroxyarylamine O-acetyltransferase</fullName>
    </submittedName>
</protein>
<dbReference type="PRINTS" id="PR01543">
    <property type="entry name" value="ANATRNSFRASE"/>
</dbReference>
<evidence type="ECO:0000256" key="1">
    <source>
        <dbReference type="ARBA" id="ARBA00006547"/>
    </source>
</evidence>
<proteinExistence type="inferred from homology"/>
<dbReference type="PANTHER" id="PTHR11786:SF0">
    <property type="entry name" value="ARYLAMINE N-ACETYLTRANSFERASE 4-RELATED"/>
    <property type="match status" value="1"/>
</dbReference>
<evidence type="ECO:0000313" key="4">
    <source>
        <dbReference type="Proteomes" id="UP000183529"/>
    </source>
</evidence>
<dbReference type="RefSeq" id="WP_074986695.1">
    <property type="nucleotide sequence ID" value="NZ_CADFGN010000017.1"/>
</dbReference>
<sequence>MSDQDFKLDLDRYFARIGYDGPRAATLDVLRTLHRLHPCAIPFENLNPFSARGVSIALPDIVAKLVDSRRGGYCFEHNTLFAHVLMQLGFAVEPLAARVLFGQPKDSASPRTHMLLRVQAEGEAWLVDVGFGGASLSAPLAFAQRGEQATPLEPARLTPRNETSVTNGKNATGAREWTLEHFDGEAWGDVYRFEDAPALWCDYEVANWYTSASPQSFFTDCLIVCIAREGRRAILFNDRYTERDVAGHATHRTLANAGELDDCLTTQFGIDTSGFDMQASFARVQGRGEKR</sequence>
<reference evidence="3 4" key="1">
    <citation type="submission" date="2016-10" db="EMBL/GenBank/DDBJ databases">
        <authorList>
            <person name="Varghese N."/>
            <person name="Submissions S."/>
        </authorList>
    </citation>
    <scope>NUCLEOTIDE SEQUENCE [LARGE SCALE GENOMIC DNA]</scope>
    <source>
        <strain evidence="3 4">LMG 22274</strain>
    </source>
</reference>
<dbReference type="Gene3D" id="2.40.128.150">
    <property type="entry name" value="Cysteine proteinases"/>
    <property type="match status" value="1"/>
</dbReference>